<dbReference type="PANTHER" id="PTHR48067:SF1">
    <property type="entry name" value="GPI-ANCHOR TRANSAMIDASE"/>
    <property type="match status" value="1"/>
</dbReference>
<dbReference type="PANTHER" id="PTHR48067">
    <property type="entry name" value="GPI-ANCHOR TRANSAMIDASE"/>
    <property type="match status" value="1"/>
</dbReference>
<sequence length="556" mass="61743">MDGDRFETKPKGNKRVAIKSWQPRWKEKLREECVRRVQKNRAELLWQLRQSQGVNTRPDQAGKVDVLGVVQSGTPRVSRRLREGAAGSSSGCARQLCVSGFCAAFLFSQVALAMSGINWGGGGRPGGAGVGAGAEEIAAQWVRGGSGRAHTNNWAVLVCTSRYWFNYRHVANTLSLYRTVKRLGIADDHIILMLADDMACNARNTYPAQVFNNKNRRLNLYGDNVEVDYRGYEVTVENFLRVLTGRHDPAVPRSKRLLTDAGSNILIYMTGHGGDEFLKFQDYEEIQSHDLADAIQQMHQKGRYNEVLIMVDTCQASTLNTQLYSPGVIAIGSSKKKENSYSHHMDSDVGVSVVDRFTYYTLSFFENLDINSSASILSLFQSFNPALLLSHVEYRTDLFQRDISRVPVTDFFGSVMNVKHTFAAYPDFQGDGSSSEERTVVPTTLTEQEKTDRLQVGAADENYKDRPAGDAAQSESSNPTPFSKKMSGGHGSNTHSRDLSSCDSVTYQIDWRDNQDQCSDLPVLAGMIGLGFLVMVVSLMSAERRVERVPASCIAY</sequence>
<keyword evidence="3" id="KW-0337">GPI-anchor biosynthesis</keyword>
<evidence type="ECO:0000256" key="2">
    <source>
        <dbReference type="ARBA" id="ARBA00009941"/>
    </source>
</evidence>
<feature type="active site" evidence="5">
    <location>
        <position position="272"/>
    </location>
</feature>
<dbReference type="GO" id="GO:0010375">
    <property type="term" value="P:stomatal complex patterning"/>
    <property type="evidence" value="ECO:0007669"/>
    <property type="project" value="EnsemblPlants"/>
</dbReference>
<keyword evidence="9" id="KW-1185">Reference proteome</keyword>
<dbReference type="FunFam" id="3.40.50.1460:FF:000021">
    <property type="entry name" value="GPI-anchor transamidase"/>
    <property type="match status" value="1"/>
</dbReference>
<dbReference type="GO" id="GO:0016255">
    <property type="term" value="P:attachment of GPI anchor to protein"/>
    <property type="evidence" value="ECO:0007669"/>
    <property type="project" value="InterPro"/>
</dbReference>
<comment type="pathway">
    <text evidence="1">Glycolipid biosynthesis; glycosylphosphatidylinositol-anchor biosynthesis.</text>
</comment>
<evidence type="ECO:0000256" key="6">
    <source>
        <dbReference type="SAM" id="MobiDB-lite"/>
    </source>
</evidence>
<dbReference type="OrthoDB" id="192611at2759"/>
<dbReference type="GO" id="GO:0006508">
    <property type="term" value="P:proteolysis"/>
    <property type="evidence" value="ECO:0007669"/>
    <property type="project" value="InterPro"/>
</dbReference>
<evidence type="ECO:0000313" key="9">
    <source>
        <dbReference type="Proteomes" id="UP000265515"/>
    </source>
</evidence>
<evidence type="ECO:0000256" key="4">
    <source>
        <dbReference type="ARBA" id="ARBA00022729"/>
    </source>
</evidence>
<dbReference type="InterPro" id="IPR028361">
    <property type="entry name" value="GPI_transamidase"/>
</dbReference>
<feature type="region of interest" description="Disordered" evidence="6">
    <location>
        <begin position="427"/>
        <end position="500"/>
    </location>
</feature>
<feature type="active site" description="Nucleophile" evidence="5">
    <location>
        <position position="314"/>
    </location>
</feature>
<evidence type="ECO:0000256" key="3">
    <source>
        <dbReference type="ARBA" id="ARBA00022502"/>
    </source>
</evidence>
<accession>A0A388LRU3</accession>
<dbReference type="Proteomes" id="UP000265515">
    <property type="component" value="Unassembled WGS sequence"/>
</dbReference>
<dbReference type="UniPathway" id="UPA00196"/>
<keyword evidence="4" id="KW-0732">Signal</keyword>
<organism evidence="8 9">
    <name type="scientific">Chara braunii</name>
    <name type="common">Braun's stonewort</name>
    <dbReference type="NCBI Taxonomy" id="69332"/>
    <lineage>
        <taxon>Eukaryota</taxon>
        <taxon>Viridiplantae</taxon>
        <taxon>Streptophyta</taxon>
        <taxon>Charophyceae</taxon>
        <taxon>Charales</taxon>
        <taxon>Characeae</taxon>
        <taxon>Chara</taxon>
    </lineage>
</organism>
<dbReference type="AlphaFoldDB" id="A0A388LRU3"/>
<evidence type="ECO:0000256" key="1">
    <source>
        <dbReference type="ARBA" id="ARBA00004687"/>
    </source>
</evidence>
<dbReference type="PRINTS" id="PR00776">
    <property type="entry name" value="HEMOGLOBNASE"/>
</dbReference>
<dbReference type="Gene3D" id="3.40.50.1460">
    <property type="match status" value="1"/>
</dbReference>
<dbReference type="GO" id="GO:0042765">
    <property type="term" value="C:GPI-anchor transamidase complex"/>
    <property type="evidence" value="ECO:0007669"/>
    <property type="project" value="InterPro"/>
</dbReference>
<dbReference type="Pfam" id="PF01650">
    <property type="entry name" value="Peptidase_C13"/>
    <property type="match status" value="1"/>
</dbReference>
<gene>
    <name evidence="8" type="ORF">CBR_g39523</name>
</gene>
<feature type="domain" description="RPA-interacting protein N-terminal" evidence="7">
    <location>
        <begin position="14"/>
        <end position="51"/>
    </location>
</feature>
<dbReference type="InterPro" id="IPR028158">
    <property type="entry name" value="RPA_interact_N_dom"/>
</dbReference>
<dbReference type="PIRSF" id="PIRSF019663">
    <property type="entry name" value="Legumain"/>
    <property type="match status" value="1"/>
</dbReference>
<dbReference type="GO" id="GO:0003923">
    <property type="term" value="F:GPI-anchor transamidase activity"/>
    <property type="evidence" value="ECO:0007669"/>
    <property type="project" value="InterPro"/>
</dbReference>
<dbReference type="STRING" id="69332.A0A388LRU3"/>
<dbReference type="InterPro" id="IPR001096">
    <property type="entry name" value="Peptidase_C13"/>
</dbReference>
<dbReference type="Gramene" id="GBG85060">
    <property type="protein sequence ID" value="GBG85060"/>
    <property type="gene ID" value="CBR_g39523"/>
</dbReference>
<comment type="similarity">
    <text evidence="2">Belongs to the peptidase C13 family.</text>
</comment>
<dbReference type="EMBL" id="BFEA01000503">
    <property type="protein sequence ID" value="GBG85060.1"/>
    <property type="molecule type" value="Genomic_DNA"/>
</dbReference>
<dbReference type="Pfam" id="PF14766">
    <property type="entry name" value="RPA_interact_N"/>
    <property type="match status" value="1"/>
</dbReference>
<evidence type="ECO:0000313" key="8">
    <source>
        <dbReference type="EMBL" id="GBG85060.1"/>
    </source>
</evidence>
<reference evidence="8 9" key="1">
    <citation type="journal article" date="2018" name="Cell">
        <title>The Chara Genome: Secondary Complexity and Implications for Plant Terrestrialization.</title>
        <authorList>
            <person name="Nishiyama T."/>
            <person name="Sakayama H."/>
            <person name="Vries J.D."/>
            <person name="Buschmann H."/>
            <person name="Saint-Marcoux D."/>
            <person name="Ullrich K.K."/>
            <person name="Haas F.B."/>
            <person name="Vanderstraeten L."/>
            <person name="Becker D."/>
            <person name="Lang D."/>
            <person name="Vosolsobe S."/>
            <person name="Rombauts S."/>
            <person name="Wilhelmsson P.K.I."/>
            <person name="Janitza P."/>
            <person name="Kern R."/>
            <person name="Heyl A."/>
            <person name="Rumpler F."/>
            <person name="Villalobos L.I.A.C."/>
            <person name="Clay J.M."/>
            <person name="Skokan R."/>
            <person name="Toyoda A."/>
            <person name="Suzuki Y."/>
            <person name="Kagoshima H."/>
            <person name="Schijlen E."/>
            <person name="Tajeshwar N."/>
            <person name="Catarino B."/>
            <person name="Hetherington A.J."/>
            <person name="Saltykova A."/>
            <person name="Bonnot C."/>
            <person name="Breuninger H."/>
            <person name="Symeonidi A."/>
            <person name="Radhakrishnan G.V."/>
            <person name="Van Nieuwerburgh F."/>
            <person name="Deforce D."/>
            <person name="Chang C."/>
            <person name="Karol K.G."/>
            <person name="Hedrich R."/>
            <person name="Ulvskov P."/>
            <person name="Glockner G."/>
            <person name="Delwiche C.F."/>
            <person name="Petrasek J."/>
            <person name="Van de Peer Y."/>
            <person name="Friml J."/>
            <person name="Beilby M."/>
            <person name="Dolan L."/>
            <person name="Kohara Y."/>
            <person name="Sugano S."/>
            <person name="Fujiyama A."/>
            <person name="Delaux P.-M."/>
            <person name="Quint M."/>
            <person name="TheiBen G."/>
            <person name="Hagemann M."/>
            <person name="Harholt J."/>
            <person name="Dunand C."/>
            <person name="Zachgo S."/>
            <person name="Langdale J."/>
            <person name="Maumus F."/>
            <person name="Straeten D.V.D."/>
            <person name="Gould S.B."/>
            <person name="Rensing S.A."/>
        </authorList>
    </citation>
    <scope>NUCLEOTIDE SEQUENCE [LARGE SCALE GENOMIC DNA]</scope>
    <source>
        <strain evidence="8 9">S276</strain>
    </source>
</reference>
<comment type="caution">
    <text evidence="8">The sequence shown here is derived from an EMBL/GenBank/DDBJ whole genome shotgun (WGS) entry which is preliminary data.</text>
</comment>
<protein>
    <recommendedName>
        <fullName evidence="7">RPA-interacting protein N-terminal domain-containing protein</fullName>
    </recommendedName>
</protein>
<dbReference type="PIRSF" id="PIRSF500138">
    <property type="entry name" value="GPI8"/>
    <property type="match status" value="1"/>
</dbReference>
<evidence type="ECO:0000259" key="7">
    <source>
        <dbReference type="Pfam" id="PF14766"/>
    </source>
</evidence>
<name>A0A388LRU3_CHABU</name>
<proteinExistence type="inferred from homology"/>
<evidence type="ECO:0000256" key="5">
    <source>
        <dbReference type="PIRSR" id="PIRSR019663-1"/>
    </source>
</evidence>
<dbReference type="GO" id="GO:0006506">
    <property type="term" value="P:GPI anchor biosynthetic process"/>
    <property type="evidence" value="ECO:0007669"/>
    <property type="project" value="UniProtKB-UniPathway"/>
</dbReference>